<keyword evidence="3 9" id="KW-0418">Kinase</keyword>
<keyword evidence="1" id="KW-0808">Transferase</keyword>
<feature type="domain" description="FHA" evidence="7">
    <location>
        <begin position="23"/>
        <end position="72"/>
    </location>
</feature>
<dbReference type="PROSITE" id="PS00107">
    <property type="entry name" value="PROTEIN_KINASE_ATP"/>
    <property type="match status" value="1"/>
</dbReference>
<dbReference type="Gene3D" id="2.60.200.20">
    <property type="match status" value="1"/>
</dbReference>
<dbReference type="PROSITE" id="PS00108">
    <property type="entry name" value="PROTEIN_KINASE_ST"/>
    <property type="match status" value="1"/>
</dbReference>
<dbReference type="CDD" id="cd00060">
    <property type="entry name" value="FHA"/>
    <property type="match status" value="1"/>
</dbReference>
<feature type="coiled-coil region" evidence="6">
    <location>
        <begin position="613"/>
        <end position="640"/>
    </location>
</feature>
<dbReference type="RefSeq" id="WP_151968892.1">
    <property type="nucleotide sequence ID" value="NZ_AP019860.1"/>
</dbReference>
<dbReference type="SMART" id="SM00220">
    <property type="entry name" value="S_TKc"/>
    <property type="match status" value="1"/>
</dbReference>
<dbReference type="AlphaFoldDB" id="A0A5S9F4M7"/>
<dbReference type="InterPro" id="IPR017441">
    <property type="entry name" value="Protein_kinase_ATP_BS"/>
</dbReference>
<dbReference type="Gene3D" id="3.30.200.20">
    <property type="entry name" value="Phosphorylase Kinase, domain 1"/>
    <property type="match status" value="1"/>
</dbReference>
<name>A0A5S9F4M7_UABAM</name>
<dbReference type="PROSITE" id="PS50006">
    <property type="entry name" value="FHA_DOMAIN"/>
    <property type="match status" value="1"/>
</dbReference>
<dbReference type="GO" id="GO:0004674">
    <property type="term" value="F:protein serine/threonine kinase activity"/>
    <property type="evidence" value="ECO:0007669"/>
    <property type="project" value="TreeGrafter"/>
</dbReference>
<organism evidence="9 10">
    <name type="scientific">Uabimicrobium amorphum</name>
    <dbReference type="NCBI Taxonomy" id="2596890"/>
    <lineage>
        <taxon>Bacteria</taxon>
        <taxon>Pseudomonadati</taxon>
        <taxon>Planctomycetota</taxon>
        <taxon>Candidatus Uabimicrobiia</taxon>
        <taxon>Candidatus Uabimicrobiales</taxon>
        <taxon>Candidatus Uabimicrobiaceae</taxon>
        <taxon>Candidatus Uabimicrobium</taxon>
    </lineage>
</organism>
<evidence type="ECO:0000259" key="7">
    <source>
        <dbReference type="PROSITE" id="PS50006"/>
    </source>
</evidence>
<evidence type="ECO:0000256" key="2">
    <source>
        <dbReference type="ARBA" id="ARBA00022741"/>
    </source>
</evidence>
<dbReference type="KEGG" id="uam:UABAM_03120"/>
<gene>
    <name evidence="9" type="ORF">UABAM_03120</name>
</gene>
<feature type="domain" description="Protein kinase" evidence="8">
    <location>
        <begin position="113"/>
        <end position="383"/>
    </location>
</feature>
<dbReference type="Gene3D" id="1.10.510.10">
    <property type="entry name" value="Transferase(Phosphotransferase) domain 1"/>
    <property type="match status" value="1"/>
</dbReference>
<dbReference type="OrthoDB" id="9788659at2"/>
<dbReference type="InterPro" id="IPR000253">
    <property type="entry name" value="FHA_dom"/>
</dbReference>
<dbReference type="PANTHER" id="PTHR43289:SF34">
    <property type="entry name" value="SERINE_THREONINE-PROTEIN KINASE YBDM-RELATED"/>
    <property type="match status" value="1"/>
</dbReference>
<feature type="binding site" evidence="5">
    <location>
        <position position="142"/>
    </location>
    <ligand>
        <name>ATP</name>
        <dbReference type="ChEBI" id="CHEBI:30616"/>
    </ligand>
</feature>
<dbReference type="InterPro" id="IPR008271">
    <property type="entry name" value="Ser/Thr_kinase_AS"/>
</dbReference>
<proteinExistence type="predicted"/>
<dbReference type="SUPFAM" id="SSF56112">
    <property type="entry name" value="Protein kinase-like (PK-like)"/>
    <property type="match status" value="1"/>
</dbReference>
<evidence type="ECO:0000313" key="9">
    <source>
        <dbReference type="EMBL" id="BBM84759.1"/>
    </source>
</evidence>
<sequence>MPVLLIEKGPNKNKHVEWNSSSITVGRDARTNLKIDDTAVSRNHFKIYDVENQFFIEDLGSRNGTILNGESIERPMPLEIGSCIQIGETIFSWLDKLPEAGSDPLIGKELSGYLIGELLGKGGMGRVYLAQQISLDRDVALKILSSKLTKNEVFVEKFIEEARSSAKLNHPNIIQVYDVTQSGKKYFFSMEYAPGGSVQDLISGGRKLPLDQALSYFKDTLSGLEFAEKKQIIHCDIKPENLMLAEENIVKIGDLGLAQSLTDDKKEKEQLYGTPHYFAPERITGGIVDHRSDMYSCGASFYRILTGTTPFKGRSSKEIIQRHIHDTPTPMRELNPDLPEYIETIIEKMMAKNPEDRYETNSDILKDLERGKKNRPLRRHSRVRNVKKTEDKFSGNPTKNAALKILHNVLPVIVPSLIFFLGYYIVAGGSAKTDDGEVNIEEEVSGNKDNPLAKQSYQTAVEQYELHGGNEAVISLLRDIETTYSDTMYAERARSLRVKIEKTAQKEDEKQVYRLLQDAMQYEEKNPFEYDEVIARFQKVVDFDTEQRFIEFVKDAKTQIVRLQKTKETFEKKQEMAIVFLEYEKDIDRLVNAKKYQEAWKKLNEIEMKFVGFDEINIQIKDKRKKINELRQQVLVSKNAAASRLIEEKKYQAAYEIMKEMKAIGTVESTRMYNALALKIKEQQEKVIASRKNLILLSQQQQQKAYQLLLDYQYAKSRKLLSSFVNKIKNEKGREVLKARVADMKLLEKLVDRVNEKLKSKEHRNSKRMLSDKEDKDLRKILPKFKMSHILIKSWNGSYISTLVPYQYSKSFIGKKLNLKKLSPEWTYKNLIENQWGFNDNDYLLAATYCFYYRLYDESWKNYKIYKQRGNKAKSLLNQLNLMEKEAEEKYQEVFLPVMLELRKWIKREKQGQLRGSDKSKYKAAKDNFRKVNDTYRLRYGRTLFAKSKF</sequence>
<dbReference type="Pfam" id="PF00069">
    <property type="entry name" value="Pkinase"/>
    <property type="match status" value="1"/>
</dbReference>
<dbReference type="CDD" id="cd14014">
    <property type="entry name" value="STKc_PknB_like"/>
    <property type="match status" value="1"/>
</dbReference>
<keyword evidence="6" id="KW-0175">Coiled coil</keyword>
<keyword evidence="4 5" id="KW-0067">ATP-binding</keyword>
<accession>A0A5S9F4M7</accession>
<evidence type="ECO:0000256" key="4">
    <source>
        <dbReference type="ARBA" id="ARBA00022840"/>
    </source>
</evidence>
<keyword evidence="10" id="KW-1185">Reference proteome</keyword>
<dbReference type="Proteomes" id="UP000326354">
    <property type="component" value="Chromosome"/>
</dbReference>
<evidence type="ECO:0000313" key="10">
    <source>
        <dbReference type="Proteomes" id="UP000326354"/>
    </source>
</evidence>
<dbReference type="InterPro" id="IPR011009">
    <property type="entry name" value="Kinase-like_dom_sf"/>
</dbReference>
<evidence type="ECO:0000259" key="8">
    <source>
        <dbReference type="PROSITE" id="PS50011"/>
    </source>
</evidence>
<keyword evidence="2 5" id="KW-0547">Nucleotide-binding</keyword>
<evidence type="ECO:0000256" key="6">
    <source>
        <dbReference type="SAM" id="Coils"/>
    </source>
</evidence>
<dbReference type="GO" id="GO:0005524">
    <property type="term" value="F:ATP binding"/>
    <property type="evidence" value="ECO:0007669"/>
    <property type="project" value="UniProtKB-UniRule"/>
</dbReference>
<protein>
    <submittedName>
        <fullName evidence="9">Serine/threonine-protein kinase PknB</fullName>
    </submittedName>
</protein>
<dbReference type="InterPro" id="IPR008984">
    <property type="entry name" value="SMAD_FHA_dom_sf"/>
</dbReference>
<dbReference type="Pfam" id="PF00498">
    <property type="entry name" value="FHA"/>
    <property type="match status" value="1"/>
</dbReference>
<dbReference type="EMBL" id="AP019860">
    <property type="protein sequence ID" value="BBM84759.1"/>
    <property type="molecule type" value="Genomic_DNA"/>
</dbReference>
<evidence type="ECO:0000256" key="3">
    <source>
        <dbReference type="ARBA" id="ARBA00022777"/>
    </source>
</evidence>
<dbReference type="SUPFAM" id="SSF49879">
    <property type="entry name" value="SMAD/FHA domain"/>
    <property type="match status" value="1"/>
</dbReference>
<dbReference type="InterPro" id="IPR000719">
    <property type="entry name" value="Prot_kinase_dom"/>
</dbReference>
<dbReference type="SMART" id="SM00240">
    <property type="entry name" value="FHA"/>
    <property type="match status" value="1"/>
</dbReference>
<dbReference type="PROSITE" id="PS50011">
    <property type="entry name" value="PROTEIN_KINASE_DOM"/>
    <property type="match status" value="1"/>
</dbReference>
<dbReference type="PANTHER" id="PTHR43289">
    <property type="entry name" value="MITOGEN-ACTIVATED PROTEIN KINASE KINASE KINASE 20-RELATED"/>
    <property type="match status" value="1"/>
</dbReference>
<reference evidence="9 10" key="1">
    <citation type="submission" date="2019-08" db="EMBL/GenBank/DDBJ databases">
        <title>Complete genome sequence of Candidatus Uab amorphum.</title>
        <authorList>
            <person name="Shiratori T."/>
            <person name="Suzuki S."/>
            <person name="Kakizawa Y."/>
            <person name="Ishida K."/>
        </authorList>
    </citation>
    <scope>NUCLEOTIDE SEQUENCE [LARGE SCALE GENOMIC DNA]</scope>
    <source>
        <strain evidence="9 10">SRT547</strain>
    </source>
</reference>
<evidence type="ECO:0000256" key="5">
    <source>
        <dbReference type="PROSITE-ProRule" id="PRU10141"/>
    </source>
</evidence>
<evidence type="ECO:0000256" key="1">
    <source>
        <dbReference type="ARBA" id="ARBA00022679"/>
    </source>
</evidence>